<dbReference type="GO" id="GO:0004674">
    <property type="term" value="F:protein serine/threonine kinase activity"/>
    <property type="evidence" value="ECO:0007669"/>
    <property type="project" value="TreeGrafter"/>
</dbReference>
<dbReference type="InterPro" id="IPR011009">
    <property type="entry name" value="Kinase-like_dom_sf"/>
</dbReference>
<dbReference type="Proteomes" id="UP000077521">
    <property type="component" value="Unassembled WGS sequence"/>
</dbReference>
<accession>A0A177TDU3</accession>
<evidence type="ECO:0000256" key="2">
    <source>
        <dbReference type="ARBA" id="ARBA00022741"/>
    </source>
</evidence>
<evidence type="ECO:0000256" key="3">
    <source>
        <dbReference type="ARBA" id="ARBA00022840"/>
    </source>
</evidence>
<dbReference type="Gene3D" id="6.10.250.3110">
    <property type="match status" value="1"/>
</dbReference>
<feature type="domain" description="Protein kinase" evidence="4">
    <location>
        <begin position="496"/>
        <end position="808"/>
    </location>
</feature>
<dbReference type="InterPro" id="IPR050108">
    <property type="entry name" value="CDK"/>
</dbReference>
<comment type="similarity">
    <text evidence="1">Belongs to the protein kinase superfamily. CMGC Ser/Thr protein kinase family. CDC2/CDKX subfamily.</text>
</comment>
<evidence type="ECO:0000313" key="6">
    <source>
        <dbReference type="Proteomes" id="UP000077521"/>
    </source>
</evidence>
<name>A0A177TDU3_9BASI</name>
<proteinExistence type="inferred from homology"/>
<dbReference type="SMART" id="SM00220">
    <property type="entry name" value="S_TKc"/>
    <property type="match status" value="1"/>
</dbReference>
<dbReference type="InterPro" id="IPR008271">
    <property type="entry name" value="Ser/Thr_kinase_AS"/>
</dbReference>
<gene>
    <name evidence="5" type="ORF">A4X13_0g7432</name>
</gene>
<reference evidence="5" key="2">
    <citation type="journal article" date="2019" name="IMA Fungus">
        <title>Genome sequencing and comparison of five Tilletia species to identify candidate genes for the detection of regulated species infecting wheat.</title>
        <authorList>
            <person name="Nguyen H.D.T."/>
            <person name="Sultana T."/>
            <person name="Kesanakurti P."/>
            <person name="Hambleton S."/>
        </authorList>
    </citation>
    <scope>NUCLEOTIDE SEQUENCE</scope>
    <source>
        <strain evidence="5">DAOMC 236416</strain>
    </source>
</reference>
<organism evidence="5 6">
    <name type="scientific">Tilletia indica</name>
    <dbReference type="NCBI Taxonomy" id="43049"/>
    <lineage>
        <taxon>Eukaryota</taxon>
        <taxon>Fungi</taxon>
        <taxon>Dikarya</taxon>
        <taxon>Basidiomycota</taxon>
        <taxon>Ustilaginomycotina</taxon>
        <taxon>Exobasidiomycetes</taxon>
        <taxon>Tilletiales</taxon>
        <taxon>Tilletiaceae</taxon>
        <taxon>Tilletia</taxon>
    </lineage>
</organism>
<protein>
    <recommendedName>
        <fullName evidence="4">Protein kinase domain-containing protein</fullName>
    </recommendedName>
</protein>
<dbReference type="PROSITE" id="PS00108">
    <property type="entry name" value="PROTEIN_KINASE_ST"/>
    <property type="match status" value="1"/>
</dbReference>
<evidence type="ECO:0000256" key="1">
    <source>
        <dbReference type="ARBA" id="ARBA00006485"/>
    </source>
</evidence>
<dbReference type="EMBL" id="LWDF02000919">
    <property type="protein sequence ID" value="KAE8241396.1"/>
    <property type="molecule type" value="Genomic_DNA"/>
</dbReference>
<sequence length="827" mass="91275">MPPIDKAALRTSHPFEEHTAQRAAYLLRQGKRLYWPTAPYNFDNVYGRLFGSATAPGSILLLSSMRSAPSSSPASVDTRGAGPYGPAGELWISAAVFKRARTIGFDIARIEAILSILIPKLAILLLALDSGDTVEQAGSAFNDSYAYGRLAFPVTLGVLDAVSQLLSPSQLLQLAEAANTRAQQGAHQTLESKLQAQEEKIKRLEDDSARLAEEVRVHKAASLQKDDDNVRLAGEVEILRVSSLEKEELISAATRTNELQEERIGVLKTLRAEDEKRTSTLRSELAQVATDKERLQAEHNRLQTSNATLGHQIVRLRQEAADLQGQAGELRSSNSALESQVSKLKDEVNKLHQENANAQAFLDVSDEVPDQQLEGHGSFLAQPSDGDTAMENASQREEEEDDASIYRDLSTFWRDKAKTLEAQIELQNRLQQIDPLRAPALNGTQAPPPSLSVSSAGTRMPQLPTPTNIHHAVFGWPQPLLPSSQMFSWVRGPGRYVDYSLMGSGVHGRVWKAQDGLVRRPVAAKTVGADRHMVFPNSAWREVAALRQVRHPNVVEMLDVVLTHCNGVPEMQIVLDFCNTDLHQVLTHPGSRAKLSAPTVRFLSSQIAQGLEAIHSANLTHFDLKPSNILISSNGVPRIADFGLAEDSSQPNPRVRTRPVSSLFYRAPEVLMRSLELGPAVDVWSFGVVLAQMLEPNGTVLWPTAQPNLLLGFQATDIMWQHGELWPGSDKLPGALENDGIPYNAPLVGHKRFYPYRLRDGRTTGIDVRLRQMSAYGRPLALVAERALTLNPTRRPTIRELITMQQGLGRKMLSEDLPEFRERHTQA</sequence>
<evidence type="ECO:0000313" key="5">
    <source>
        <dbReference type="EMBL" id="KAE8241396.1"/>
    </source>
</evidence>
<dbReference type="InterPro" id="IPR000719">
    <property type="entry name" value="Prot_kinase_dom"/>
</dbReference>
<dbReference type="GO" id="GO:0005524">
    <property type="term" value="F:ATP binding"/>
    <property type="evidence" value="ECO:0007669"/>
    <property type="project" value="UniProtKB-KW"/>
</dbReference>
<dbReference type="Gene3D" id="1.10.510.10">
    <property type="entry name" value="Transferase(Phosphotransferase) domain 1"/>
    <property type="match status" value="1"/>
</dbReference>
<evidence type="ECO:0000259" key="4">
    <source>
        <dbReference type="PROSITE" id="PS50011"/>
    </source>
</evidence>
<dbReference type="AlphaFoldDB" id="A0A177TDU3"/>
<dbReference type="PROSITE" id="PS50011">
    <property type="entry name" value="PROTEIN_KINASE_DOM"/>
    <property type="match status" value="1"/>
</dbReference>
<dbReference type="PANTHER" id="PTHR24056">
    <property type="entry name" value="CELL DIVISION PROTEIN KINASE"/>
    <property type="match status" value="1"/>
</dbReference>
<keyword evidence="3" id="KW-0067">ATP-binding</keyword>
<dbReference type="Pfam" id="PF00069">
    <property type="entry name" value="Pkinase"/>
    <property type="match status" value="1"/>
</dbReference>
<comment type="caution">
    <text evidence="5">The sequence shown here is derived from an EMBL/GenBank/DDBJ whole genome shotgun (WGS) entry which is preliminary data.</text>
</comment>
<dbReference type="SUPFAM" id="SSF56112">
    <property type="entry name" value="Protein kinase-like (PK-like)"/>
    <property type="match status" value="1"/>
</dbReference>
<reference evidence="5" key="1">
    <citation type="submission" date="2016-04" db="EMBL/GenBank/DDBJ databases">
        <authorList>
            <person name="Nguyen H.D."/>
            <person name="Samba Siva P."/>
            <person name="Cullis J."/>
            <person name="Levesque C.A."/>
            <person name="Hambleton S."/>
        </authorList>
    </citation>
    <scope>NUCLEOTIDE SEQUENCE</scope>
    <source>
        <strain evidence="5">DAOMC 236416</strain>
    </source>
</reference>
<dbReference type="CDD" id="cd00180">
    <property type="entry name" value="PKc"/>
    <property type="match status" value="1"/>
</dbReference>
<dbReference type="Gene3D" id="3.30.200.20">
    <property type="entry name" value="Phosphorylase Kinase, domain 1"/>
    <property type="match status" value="1"/>
</dbReference>
<dbReference type="GO" id="GO:0005634">
    <property type="term" value="C:nucleus"/>
    <property type="evidence" value="ECO:0007669"/>
    <property type="project" value="TreeGrafter"/>
</dbReference>
<keyword evidence="2" id="KW-0547">Nucleotide-binding</keyword>
<keyword evidence="6" id="KW-1185">Reference proteome</keyword>